<name>A0A811ZL31_NYCPR</name>
<evidence type="ECO:0000313" key="2">
    <source>
        <dbReference type="EMBL" id="CAD7689598.1"/>
    </source>
</evidence>
<reference evidence="2" key="1">
    <citation type="submission" date="2020-12" db="EMBL/GenBank/DDBJ databases">
        <authorList>
            <consortium name="Molecular Ecology Group"/>
        </authorList>
    </citation>
    <scope>NUCLEOTIDE SEQUENCE</scope>
    <source>
        <strain evidence="2">TBG_1078</strain>
    </source>
</reference>
<keyword evidence="3" id="KW-1185">Reference proteome</keyword>
<organism evidence="2 3">
    <name type="scientific">Nyctereutes procyonoides</name>
    <name type="common">Raccoon dog</name>
    <name type="synonym">Canis procyonoides</name>
    <dbReference type="NCBI Taxonomy" id="34880"/>
    <lineage>
        <taxon>Eukaryota</taxon>
        <taxon>Metazoa</taxon>
        <taxon>Chordata</taxon>
        <taxon>Craniata</taxon>
        <taxon>Vertebrata</taxon>
        <taxon>Euteleostomi</taxon>
        <taxon>Mammalia</taxon>
        <taxon>Eutheria</taxon>
        <taxon>Laurasiatheria</taxon>
        <taxon>Carnivora</taxon>
        <taxon>Caniformia</taxon>
        <taxon>Canidae</taxon>
        <taxon>Nyctereutes</taxon>
    </lineage>
</organism>
<sequence length="229" mass="25853">MGPQTWAFGARGAPRSRWPARHSPVGSCGVARGDSAAATLLQFQSPPWGPGRLTYYPLHTQPISYRHKPTGWLRGCHGHLRGPTRGLPRCSWPCRQLHNEDRTRSVCPLPERRQRREPNLPPQLSLGLSGCFLRWEQYSGISTACFLSSKALLMSPPQVPLPSHRVWKTTPCTTPPLFLSSAHFPVISHVAGWLYDWSLLFRTTVPWEQAFWPVLFTAISPYPRTININ</sequence>
<evidence type="ECO:0000313" key="3">
    <source>
        <dbReference type="Proteomes" id="UP000645828"/>
    </source>
</evidence>
<accession>A0A811ZL31</accession>
<dbReference type="AlphaFoldDB" id="A0A811ZL31"/>
<comment type="caution">
    <text evidence="2">The sequence shown here is derived from an EMBL/GenBank/DDBJ whole genome shotgun (WGS) entry which is preliminary data.</text>
</comment>
<gene>
    <name evidence="2" type="ORF">NYPRO_LOCUS22392</name>
</gene>
<protein>
    <submittedName>
        <fullName evidence="2">(raccoon dog) hypothetical protein</fullName>
    </submittedName>
</protein>
<evidence type="ECO:0000256" key="1">
    <source>
        <dbReference type="SAM" id="MobiDB-lite"/>
    </source>
</evidence>
<feature type="region of interest" description="Disordered" evidence="1">
    <location>
        <begin position="1"/>
        <end position="21"/>
    </location>
</feature>
<dbReference type="Proteomes" id="UP000645828">
    <property type="component" value="Unassembled WGS sequence"/>
</dbReference>
<dbReference type="EMBL" id="CAJHUB010000769">
    <property type="protein sequence ID" value="CAD7689598.1"/>
    <property type="molecule type" value="Genomic_DNA"/>
</dbReference>
<proteinExistence type="predicted"/>